<evidence type="ECO:0000256" key="6">
    <source>
        <dbReference type="SAM" id="Phobius"/>
    </source>
</evidence>
<protein>
    <submittedName>
        <fullName evidence="7">Threonine/homoserine/homoserine lactone efflux protein</fullName>
    </submittedName>
</protein>
<evidence type="ECO:0000313" key="7">
    <source>
        <dbReference type="EMBL" id="SHG01386.1"/>
    </source>
</evidence>
<evidence type="ECO:0000256" key="3">
    <source>
        <dbReference type="ARBA" id="ARBA00022692"/>
    </source>
</evidence>
<keyword evidence="5 6" id="KW-0472">Membrane</keyword>
<evidence type="ECO:0000256" key="1">
    <source>
        <dbReference type="ARBA" id="ARBA00004651"/>
    </source>
</evidence>
<dbReference type="Pfam" id="PF01810">
    <property type="entry name" value="LysE"/>
    <property type="match status" value="1"/>
</dbReference>
<dbReference type="PIRSF" id="PIRSF006324">
    <property type="entry name" value="LeuE"/>
    <property type="match status" value="1"/>
</dbReference>
<feature type="transmembrane region" description="Helical" evidence="6">
    <location>
        <begin position="193"/>
        <end position="211"/>
    </location>
</feature>
<keyword evidence="4 6" id="KW-1133">Transmembrane helix</keyword>
<dbReference type="PANTHER" id="PTHR30086">
    <property type="entry name" value="ARGININE EXPORTER PROTEIN ARGO"/>
    <property type="match status" value="1"/>
</dbReference>
<reference evidence="7 8" key="1">
    <citation type="submission" date="2016-11" db="EMBL/GenBank/DDBJ databases">
        <authorList>
            <person name="Jaros S."/>
            <person name="Januszkiewicz K."/>
            <person name="Wedrychowicz H."/>
        </authorList>
    </citation>
    <scope>NUCLEOTIDE SEQUENCE [LARGE SCALE GENOMIC DNA]</scope>
    <source>
        <strain evidence="7 8">DSM 44523</strain>
    </source>
</reference>
<proteinExistence type="predicted"/>
<dbReference type="OrthoDB" id="3175972at2"/>
<gene>
    <name evidence="7" type="ORF">SAMN05444320_10661</name>
</gene>
<sequence>MPELILPFLLVVAVLTVTPGPDWAIVLRNGMRGGASLAWWTGLGCCTGIAAHAAAAVLGLSALLAASATAYTVVKLAGAAYLVYLGVTALWHARRGIGAGSAPAPEVAAEAGEPVTRGAAFRQGVLNNLLNPKIALLFLTLLPQFVAADEPRATTSAVLAVVFLVSAVLWWRVFSFAVGALGRALTRDRVRLTLERLTGGVLVALGVRVALDQS</sequence>
<dbReference type="PANTHER" id="PTHR30086:SF20">
    <property type="entry name" value="ARGININE EXPORTER PROTEIN ARGO-RELATED"/>
    <property type="match status" value="1"/>
</dbReference>
<evidence type="ECO:0000256" key="5">
    <source>
        <dbReference type="ARBA" id="ARBA00023136"/>
    </source>
</evidence>
<dbReference type="InterPro" id="IPR001123">
    <property type="entry name" value="LeuE-type"/>
</dbReference>
<organism evidence="7 8">
    <name type="scientific">Streptoalloteichus hindustanus</name>
    <dbReference type="NCBI Taxonomy" id="2017"/>
    <lineage>
        <taxon>Bacteria</taxon>
        <taxon>Bacillati</taxon>
        <taxon>Actinomycetota</taxon>
        <taxon>Actinomycetes</taxon>
        <taxon>Pseudonocardiales</taxon>
        <taxon>Pseudonocardiaceae</taxon>
        <taxon>Streptoalloteichus</taxon>
    </lineage>
</organism>
<dbReference type="GO" id="GO:0005886">
    <property type="term" value="C:plasma membrane"/>
    <property type="evidence" value="ECO:0007669"/>
    <property type="project" value="UniProtKB-SubCell"/>
</dbReference>
<dbReference type="EMBL" id="FQVN01000006">
    <property type="protein sequence ID" value="SHG01386.1"/>
    <property type="molecule type" value="Genomic_DNA"/>
</dbReference>
<dbReference type="Proteomes" id="UP000184501">
    <property type="component" value="Unassembled WGS sequence"/>
</dbReference>
<dbReference type="RefSeq" id="WP_073485134.1">
    <property type="nucleotide sequence ID" value="NZ_FQVN01000006.1"/>
</dbReference>
<keyword evidence="8" id="KW-1185">Reference proteome</keyword>
<name>A0A1M5GCG3_STRHI</name>
<keyword evidence="3 6" id="KW-0812">Transmembrane</keyword>
<dbReference type="GO" id="GO:0015171">
    <property type="term" value="F:amino acid transmembrane transporter activity"/>
    <property type="evidence" value="ECO:0007669"/>
    <property type="project" value="TreeGrafter"/>
</dbReference>
<feature type="transmembrane region" description="Helical" evidence="6">
    <location>
        <begin position="73"/>
        <end position="93"/>
    </location>
</feature>
<comment type="subcellular location">
    <subcellularLocation>
        <location evidence="1">Cell membrane</location>
        <topology evidence="1">Multi-pass membrane protein</topology>
    </subcellularLocation>
</comment>
<evidence type="ECO:0000256" key="2">
    <source>
        <dbReference type="ARBA" id="ARBA00022475"/>
    </source>
</evidence>
<feature type="transmembrane region" description="Helical" evidence="6">
    <location>
        <begin position="157"/>
        <end position="181"/>
    </location>
</feature>
<accession>A0A1M5GCG3</accession>
<evidence type="ECO:0000313" key="8">
    <source>
        <dbReference type="Proteomes" id="UP000184501"/>
    </source>
</evidence>
<evidence type="ECO:0000256" key="4">
    <source>
        <dbReference type="ARBA" id="ARBA00022989"/>
    </source>
</evidence>
<keyword evidence="2" id="KW-1003">Cell membrane</keyword>
<feature type="transmembrane region" description="Helical" evidence="6">
    <location>
        <begin position="40"/>
        <end position="66"/>
    </location>
</feature>
<dbReference type="AlphaFoldDB" id="A0A1M5GCG3"/>